<feature type="region of interest" description="Disordered" evidence="1">
    <location>
        <begin position="30"/>
        <end position="120"/>
    </location>
</feature>
<sequence>MHGVGVNNVLRSFRSHKNLKSERRIQHLQDGERYQIRPSEASSIETLNSDTSFSPSRPSTSSRTGGSIDINPLRLHPPTEDLFVPPHGSLRSPPRHHYERAHLGSSGSTSSAESMGMEHPTPNFRQLQAQRTGSLEIYEGFDFGFDNNQTPGPRRNTTAGSGDDYFSRPVQPKSHWSPSPTPTPGTGEDEGEDMEDPDETPGPGPTPGPTEWSTPTRARGRPLEAVNSPEYFIKRGDWKRRGIVFTPKMPMASEDETFDLED</sequence>
<dbReference type="AlphaFoldDB" id="A0AA38VQV8"/>
<feature type="compositionally biased region" description="Polar residues" evidence="1">
    <location>
        <begin position="146"/>
        <end position="160"/>
    </location>
</feature>
<keyword evidence="3" id="KW-1185">Reference proteome</keyword>
<evidence type="ECO:0000256" key="1">
    <source>
        <dbReference type="SAM" id="MobiDB-lite"/>
    </source>
</evidence>
<comment type="caution">
    <text evidence="2">The sequence shown here is derived from an EMBL/GenBank/DDBJ whole genome shotgun (WGS) entry which is preliminary data.</text>
</comment>
<gene>
    <name evidence="2" type="ORF">NKR19_g6096</name>
</gene>
<dbReference type="Proteomes" id="UP001174691">
    <property type="component" value="Unassembled WGS sequence"/>
</dbReference>
<proteinExistence type="predicted"/>
<accession>A0AA38VQV8</accession>
<dbReference type="EMBL" id="JANBVN010000090">
    <property type="protein sequence ID" value="KAJ9145257.1"/>
    <property type="molecule type" value="Genomic_DNA"/>
</dbReference>
<feature type="compositionally biased region" description="Low complexity" evidence="1">
    <location>
        <begin position="54"/>
        <end position="67"/>
    </location>
</feature>
<evidence type="ECO:0000313" key="3">
    <source>
        <dbReference type="Proteomes" id="UP001174691"/>
    </source>
</evidence>
<feature type="compositionally biased region" description="Low complexity" evidence="1">
    <location>
        <begin position="104"/>
        <end position="118"/>
    </location>
</feature>
<reference evidence="2" key="1">
    <citation type="submission" date="2022-07" db="EMBL/GenBank/DDBJ databases">
        <title>Fungi with potential for degradation of polypropylene.</title>
        <authorList>
            <person name="Gostincar C."/>
        </authorList>
    </citation>
    <scope>NUCLEOTIDE SEQUENCE</scope>
    <source>
        <strain evidence="2">EXF-13287</strain>
    </source>
</reference>
<feature type="compositionally biased region" description="Acidic residues" evidence="1">
    <location>
        <begin position="187"/>
        <end position="199"/>
    </location>
</feature>
<feature type="region of interest" description="Disordered" evidence="1">
    <location>
        <begin position="141"/>
        <end position="223"/>
    </location>
</feature>
<name>A0AA38VQV8_9PEZI</name>
<feature type="compositionally biased region" description="Polar residues" evidence="1">
    <location>
        <begin position="40"/>
        <end position="53"/>
    </location>
</feature>
<organism evidence="2 3">
    <name type="scientific">Coniochaeta hoffmannii</name>
    <dbReference type="NCBI Taxonomy" id="91930"/>
    <lineage>
        <taxon>Eukaryota</taxon>
        <taxon>Fungi</taxon>
        <taxon>Dikarya</taxon>
        <taxon>Ascomycota</taxon>
        <taxon>Pezizomycotina</taxon>
        <taxon>Sordariomycetes</taxon>
        <taxon>Sordariomycetidae</taxon>
        <taxon>Coniochaetales</taxon>
        <taxon>Coniochaetaceae</taxon>
        <taxon>Coniochaeta</taxon>
    </lineage>
</organism>
<protein>
    <submittedName>
        <fullName evidence="2">Uncharacterized protein</fullName>
    </submittedName>
</protein>
<evidence type="ECO:0000313" key="2">
    <source>
        <dbReference type="EMBL" id="KAJ9145257.1"/>
    </source>
</evidence>